<proteinExistence type="predicted"/>
<protein>
    <recommendedName>
        <fullName evidence="4">Very-long-chain (3R)-3-hydroxyacyl-CoA dehydratase</fullName>
    </recommendedName>
</protein>
<feature type="compositionally biased region" description="Basic and acidic residues" evidence="1">
    <location>
        <begin position="224"/>
        <end position="243"/>
    </location>
</feature>
<evidence type="ECO:0000313" key="3">
    <source>
        <dbReference type="EMBL" id="CAD9515018.1"/>
    </source>
</evidence>
<feature type="compositionally biased region" description="Basic residues" evidence="1">
    <location>
        <begin position="249"/>
        <end position="259"/>
    </location>
</feature>
<feature type="region of interest" description="Disordered" evidence="1">
    <location>
        <begin position="224"/>
        <end position="259"/>
    </location>
</feature>
<feature type="transmembrane region" description="Helical" evidence="2">
    <location>
        <begin position="149"/>
        <end position="171"/>
    </location>
</feature>
<keyword evidence="2" id="KW-0472">Membrane</keyword>
<feature type="transmembrane region" description="Helical" evidence="2">
    <location>
        <begin position="7"/>
        <end position="24"/>
    </location>
</feature>
<dbReference type="EMBL" id="HBGV01018044">
    <property type="protein sequence ID" value="CAD9515018.1"/>
    <property type="molecule type" value="Transcribed_RNA"/>
</dbReference>
<sequence length="259" mass="28746">MIPYASYFITFLSIIGFIFTSFTPNGPPDLLVRILNAAALSGWITVIVLLVDKQFETACDLALSLEYIAFVEVLRILRKQLAGNFVLGIILHCIRTGMILSGFPRLLALSVTKDNESDTFWVEAILWTWAITEVSRYPMYLMQSKIVRLVRMVVPVFTFPLGAGSEAYVSYLLLKTSLGLGSEGDASAAEWMARLIFGLTLFINALLGPTMAYPAIVKKAMKELSGKEEKNQKSKDASKERAETSSSAAKKRKKARKDD</sequence>
<keyword evidence="2" id="KW-1133">Transmembrane helix</keyword>
<keyword evidence="2" id="KW-0812">Transmembrane</keyword>
<evidence type="ECO:0008006" key="4">
    <source>
        <dbReference type="Google" id="ProtNLM"/>
    </source>
</evidence>
<evidence type="ECO:0000256" key="1">
    <source>
        <dbReference type="SAM" id="MobiDB-lite"/>
    </source>
</evidence>
<evidence type="ECO:0000256" key="2">
    <source>
        <dbReference type="SAM" id="Phobius"/>
    </source>
</evidence>
<dbReference type="UniPathway" id="UPA00094"/>
<gene>
    <name evidence="3" type="ORF">HTAM1171_LOCUS11151</name>
</gene>
<dbReference type="AlphaFoldDB" id="A0A7S2N1V3"/>
<feature type="transmembrane region" description="Helical" evidence="2">
    <location>
        <begin position="30"/>
        <end position="51"/>
    </location>
</feature>
<accession>A0A7S2N1V3</accession>
<name>A0A7S2N1V3_9STRA</name>
<reference evidence="3" key="1">
    <citation type="submission" date="2021-01" db="EMBL/GenBank/DDBJ databases">
        <authorList>
            <person name="Corre E."/>
            <person name="Pelletier E."/>
            <person name="Niang G."/>
            <person name="Scheremetjew M."/>
            <person name="Finn R."/>
            <person name="Kale V."/>
            <person name="Holt S."/>
            <person name="Cochrane G."/>
            <person name="Meng A."/>
            <person name="Brown T."/>
            <person name="Cohen L."/>
        </authorList>
    </citation>
    <scope>NUCLEOTIDE SEQUENCE</scope>
    <source>
        <strain evidence="3">CCMP826</strain>
    </source>
</reference>
<dbReference type="GO" id="GO:0006633">
    <property type="term" value="P:fatty acid biosynthetic process"/>
    <property type="evidence" value="ECO:0007669"/>
    <property type="project" value="UniProtKB-UniPathway"/>
</dbReference>
<organism evidence="3">
    <name type="scientific">Helicotheca tamesis</name>
    <dbReference type="NCBI Taxonomy" id="374047"/>
    <lineage>
        <taxon>Eukaryota</taxon>
        <taxon>Sar</taxon>
        <taxon>Stramenopiles</taxon>
        <taxon>Ochrophyta</taxon>
        <taxon>Bacillariophyta</taxon>
        <taxon>Mediophyceae</taxon>
        <taxon>Lithodesmiophycidae</taxon>
        <taxon>Lithodesmiales</taxon>
        <taxon>Lithodesmiaceae</taxon>
        <taxon>Helicotheca</taxon>
    </lineage>
</organism>
<feature type="transmembrane region" description="Helical" evidence="2">
    <location>
        <begin position="191"/>
        <end position="217"/>
    </location>
</feature>